<dbReference type="Proteomes" id="UP001524473">
    <property type="component" value="Unassembled WGS sequence"/>
</dbReference>
<feature type="domain" description="N-acetyltransferase" evidence="1">
    <location>
        <begin position="31"/>
        <end position="145"/>
    </location>
</feature>
<protein>
    <submittedName>
        <fullName evidence="2">GNAT family N-acetyltransferase</fullName>
    </submittedName>
</protein>
<organism evidence="2 3">
    <name type="scientific">Neglectibacter timonensis</name>
    <dbReference type="NCBI Taxonomy" id="1776382"/>
    <lineage>
        <taxon>Bacteria</taxon>
        <taxon>Bacillati</taxon>
        <taxon>Bacillota</taxon>
        <taxon>Clostridia</taxon>
        <taxon>Eubacteriales</taxon>
        <taxon>Oscillospiraceae</taxon>
        <taxon>Neglectibacter</taxon>
    </lineage>
</organism>
<name>A0ABT1RZC7_9FIRM</name>
<sequence length="158" mass="18587">MIEGYCQPKEIAVEEGISLVKYYPYYRCTLKWYQDPGLCKQVDGAAVPYDRERLGRMYRFLSSKGECYYIKVKEKGRWRLAGDISLWNGMISVVLCKECQNRHIGRKAVACLLGRAKEVGWRYVDAEVYEFNRQSRQMFLSVGFQPIEREKLRYELPG</sequence>
<accession>A0ABT1RZC7</accession>
<dbReference type="InterPro" id="IPR016181">
    <property type="entry name" value="Acyl_CoA_acyltransferase"/>
</dbReference>
<dbReference type="RefSeq" id="WP_066868013.1">
    <property type="nucleotide sequence ID" value="NZ_CABKVV010000014.1"/>
</dbReference>
<gene>
    <name evidence="2" type="ORF">NE695_08930</name>
</gene>
<evidence type="ECO:0000259" key="1">
    <source>
        <dbReference type="Pfam" id="PF13302"/>
    </source>
</evidence>
<dbReference type="Gene3D" id="3.40.630.30">
    <property type="match status" value="1"/>
</dbReference>
<dbReference type="GeneID" id="90533701"/>
<dbReference type="InterPro" id="IPR000182">
    <property type="entry name" value="GNAT_dom"/>
</dbReference>
<dbReference type="EMBL" id="JANFZH010000018">
    <property type="protein sequence ID" value="MCQ4840038.1"/>
    <property type="molecule type" value="Genomic_DNA"/>
</dbReference>
<keyword evidence="3" id="KW-1185">Reference proteome</keyword>
<evidence type="ECO:0000313" key="3">
    <source>
        <dbReference type="Proteomes" id="UP001524473"/>
    </source>
</evidence>
<reference evidence="2 3" key="1">
    <citation type="submission" date="2022-06" db="EMBL/GenBank/DDBJ databases">
        <title>Isolation of gut microbiota from human fecal samples.</title>
        <authorList>
            <person name="Pamer E.G."/>
            <person name="Barat B."/>
            <person name="Waligurski E."/>
            <person name="Medina S."/>
            <person name="Paddock L."/>
            <person name="Mostad J."/>
        </authorList>
    </citation>
    <scope>NUCLEOTIDE SEQUENCE [LARGE SCALE GENOMIC DNA]</scope>
    <source>
        <strain evidence="2 3">DFI.9.73</strain>
    </source>
</reference>
<comment type="caution">
    <text evidence="2">The sequence shown here is derived from an EMBL/GenBank/DDBJ whole genome shotgun (WGS) entry which is preliminary data.</text>
</comment>
<dbReference type="Pfam" id="PF13302">
    <property type="entry name" value="Acetyltransf_3"/>
    <property type="match status" value="1"/>
</dbReference>
<dbReference type="SUPFAM" id="SSF55729">
    <property type="entry name" value="Acyl-CoA N-acyltransferases (Nat)"/>
    <property type="match status" value="1"/>
</dbReference>
<evidence type="ECO:0000313" key="2">
    <source>
        <dbReference type="EMBL" id="MCQ4840038.1"/>
    </source>
</evidence>
<proteinExistence type="predicted"/>